<evidence type="ECO:0000256" key="1">
    <source>
        <dbReference type="SAM" id="MobiDB-lite"/>
    </source>
</evidence>
<evidence type="ECO:0000313" key="2">
    <source>
        <dbReference type="EMBL" id="KZV21331.1"/>
    </source>
</evidence>
<dbReference type="EMBL" id="KV014902">
    <property type="protein sequence ID" value="KZV21331.1"/>
    <property type="molecule type" value="Genomic_DNA"/>
</dbReference>
<name>A0A2Z7AHT3_9LAMI</name>
<feature type="region of interest" description="Disordered" evidence="1">
    <location>
        <begin position="30"/>
        <end position="51"/>
    </location>
</feature>
<sequence length="199" mass="22025">MGSNPSTESNYKTAVNSKNKMQMLCMRPGTTAEGYNQGREPKNSMHSSTESSIDMCGHATRCIGADKSQQEDASAESPLALTSWKLNNKALRYDLIANSKGYLNSEHTAKVNNFAILLTANNSLREWYRMKELLKWSPTLPRTSKKVAGNDGNSSEKLTANSTRGFLQLDTKNYQQLNNPTADQAPREIMRQLMPVGSG</sequence>
<organism evidence="2 3">
    <name type="scientific">Dorcoceras hygrometricum</name>
    <dbReference type="NCBI Taxonomy" id="472368"/>
    <lineage>
        <taxon>Eukaryota</taxon>
        <taxon>Viridiplantae</taxon>
        <taxon>Streptophyta</taxon>
        <taxon>Embryophyta</taxon>
        <taxon>Tracheophyta</taxon>
        <taxon>Spermatophyta</taxon>
        <taxon>Magnoliopsida</taxon>
        <taxon>eudicotyledons</taxon>
        <taxon>Gunneridae</taxon>
        <taxon>Pentapetalae</taxon>
        <taxon>asterids</taxon>
        <taxon>lamiids</taxon>
        <taxon>Lamiales</taxon>
        <taxon>Gesneriaceae</taxon>
        <taxon>Didymocarpoideae</taxon>
        <taxon>Trichosporeae</taxon>
        <taxon>Loxocarpinae</taxon>
        <taxon>Dorcoceras</taxon>
    </lineage>
</organism>
<proteinExistence type="predicted"/>
<protein>
    <submittedName>
        <fullName evidence="2">MLO-like protein</fullName>
    </submittedName>
</protein>
<evidence type="ECO:0000313" key="3">
    <source>
        <dbReference type="Proteomes" id="UP000250235"/>
    </source>
</evidence>
<keyword evidence="3" id="KW-1185">Reference proteome</keyword>
<gene>
    <name evidence="2" type="ORF">F511_19811</name>
</gene>
<accession>A0A2Z7AHT3</accession>
<dbReference type="AlphaFoldDB" id="A0A2Z7AHT3"/>
<reference evidence="2 3" key="1">
    <citation type="journal article" date="2015" name="Proc. Natl. Acad. Sci. U.S.A.">
        <title>The resurrection genome of Boea hygrometrica: A blueprint for survival of dehydration.</title>
        <authorList>
            <person name="Xiao L."/>
            <person name="Yang G."/>
            <person name="Zhang L."/>
            <person name="Yang X."/>
            <person name="Zhao S."/>
            <person name="Ji Z."/>
            <person name="Zhou Q."/>
            <person name="Hu M."/>
            <person name="Wang Y."/>
            <person name="Chen M."/>
            <person name="Xu Y."/>
            <person name="Jin H."/>
            <person name="Xiao X."/>
            <person name="Hu G."/>
            <person name="Bao F."/>
            <person name="Hu Y."/>
            <person name="Wan P."/>
            <person name="Li L."/>
            <person name="Deng X."/>
            <person name="Kuang T."/>
            <person name="Xiang C."/>
            <person name="Zhu J.K."/>
            <person name="Oliver M.J."/>
            <person name="He Y."/>
        </authorList>
    </citation>
    <scope>NUCLEOTIDE SEQUENCE [LARGE SCALE GENOMIC DNA]</scope>
    <source>
        <strain evidence="3">cv. XS01</strain>
    </source>
</reference>
<dbReference type="Proteomes" id="UP000250235">
    <property type="component" value="Unassembled WGS sequence"/>
</dbReference>